<sequence>MSRPYNFLVAHLKKEGLAQLPAVSVSLREWFGQLGVAIERFGNNAGKVVKFSEKNHEKNLLAPDSAGVTLYSERIWSKDECDESMNCHVSAVFLHDNGLLLSVADEVMSLEQLIESFWRLEDFTELFEYLYAYQESQGYGTGFGLGFYTPDELHPLMWEGRNQVGKWAAATRNAVDAHYIRDVFDFNGFSEEKLNALPVQKQSALESVMNRFGERQLQNGWNVWRMTGDDQCNARKELIASDVLAAFSA</sequence>
<dbReference type="EMBL" id="CP060201">
    <property type="protein sequence ID" value="QNH77676.1"/>
    <property type="molecule type" value="Genomic_DNA"/>
</dbReference>
<proteinExistence type="predicted"/>
<evidence type="ECO:0000313" key="1">
    <source>
        <dbReference type="EMBL" id="QNH77676.1"/>
    </source>
</evidence>
<reference evidence="2" key="1">
    <citation type="journal article" date="2020" name="Microbiol. Resour. Announc.">
        <title>Complete genome sequences of four natural Pseudomonas isolates that catabolize a wide range of aromatic compounds relevant to lignin valorization.</title>
        <authorList>
            <person name="Hatmaker E.A."/>
            <person name="Presley G."/>
            <person name="Cannon O."/>
            <person name="Guss A.M."/>
            <person name="Elkins J.G."/>
        </authorList>
    </citation>
    <scope>NUCLEOTIDE SEQUENCE [LARGE SCALE GENOMIC DNA]</scope>
    <source>
        <strain evidence="2">H1F5C</strain>
    </source>
</reference>
<accession>A0A7G8YPS8</accession>
<name>A0A7G8YPS8_9PSED</name>
<organism evidence="1 2">
    <name type="scientific">Pseudomonas protegens</name>
    <dbReference type="NCBI Taxonomy" id="380021"/>
    <lineage>
        <taxon>Bacteria</taxon>
        <taxon>Pseudomonadati</taxon>
        <taxon>Pseudomonadota</taxon>
        <taxon>Gammaproteobacteria</taxon>
        <taxon>Pseudomonadales</taxon>
        <taxon>Pseudomonadaceae</taxon>
        <taxon>Pseudomonas</taxon>
    </lineage>
</organism>
<dbReference type="AlphaFoldDB" id="A0A7G8YPS8"/>
<protein>
    <submittedName>
        <fullName evidence="1">Uncharacterized protein</fullName>
    </submittedName>
</protein>
<dbReference type="Proteomes" id="UP000515277">
    <property type="component" value="Chromosome"/>
</dbReference>
<gene>
    <name evidence="1" type="ORF">GGI48_00340</name>
</gene>
<evidence type="ECO:0000313" key="2">
    <source>
        <dbReference type="Proteomes" id="UP000515277"/>
    </source>
</evidence>
<dbReference type="RefSeq" id="WP_179596214.1">
    <property type="nucleotide sequence ID" value="NZ_CP060201.1"/>
</dbReference>